<evidence type="ECO:0000256" key="2">
    <source>
        <dbReference type="ARBA" id="ARBA00022729"/>
    </source>
</evidence>
<dbReference type="Pfam" id="PF17936">
    <property type="entry name" value="Big_6"/>
    <property type="match status" value="1"/>
</dbReference>
<protein>
    <submittedName>
        <fullName evidence="9">Arylsulfatase A</fullName>
    </submittedName>
</protein>
<dbReference type="Gene3D" id="2.150.10.10">
    <property type="entry name" value="Serralysin-like metalloprotease, C-terminal"/>
    <property type="match status" value="1"/>
</dbReference>
<keyword evidence="10" id="KW-1185">Reference proteome</keyword>
<dbReference type="STRING" id="1576369.SAMN05421753_1202"/>
<dbReference type="Pfam" id="PF19077">
    <property type="entry name" value="Big_13"/>
    <property type="match status" value="7"/>
</dbReference>
<dbReference type="InterPro" id="IPR011049">
    <property type="entry name" value="Serralysin-like_metalloprot_C"/>
</dbReference>
<dbReference type="InterPro" id="IPR024607">
    <property type="entry name" value="Sulfatase_CS"/>
</dbReference>
<dbReference type="InterPro" id="IPR001343">
    <property type="entry name" value="Hemolysn_Ca-bd"/>
</dbReference>
<evidence type="ECO:0000256" key="4">
    <source>
        <dbReference type="ARBA" id="ARBA00023180"/>
    </source>
</evidence>
<dbReference type="Pfam" id="PF00353">
    <property type="entry name" value="HemolysinCabind"/>
    <property type="match status" value="1"/>
</dbReference>
<dbReference type="PRINTS" id="PR00313">
    <property type="entry name" value="CABNDNGRPT"/>
</dbReference>
<feature type="modified residue" description="3-oxoalanine (Ser)" evidence="5">
    <location>
        <position position="757"/>
    </location>
</feature>
<dbReference type="InterPro" id="IPR013783">
    <property type="entry name" value="Ig-like_fold"/>
</dbReference>
<evidence type="ECO:0000256" key="1">
    <source>
        <dbReference type="ARBA" id="ARBA00008779"/>
    </source>
</evidence>
<feature type="domain" description="Bacterial Ig-like" evidence="8">
    <location>
        <begin position="329"/>
        <end position="418"/>
    </location>
</feature>
<dbReference type="Proteomes" id="UP000199518">
    <property type="component" value="Unassembled WGS sequence"/>
</dbReference>
<dbReference type="Gene3D" id="2.60.40.10">
    <property type="entry name" value="Immunoglobulins"/>
    <property type="match status" value="8"/>
</dbReference>
<feature type="domain" description="Bacterial Ig-like" evidence="8">
    <location>
        <begin position="533"/>
        <end position="621"/>
    </location>
</feature>
<evidence type="ECO:0000259" key="8">
    <source>
        <dbReference type="Pfam" id="PF19077"/>
    </source>
</evidence>
<evidence type="ECO:0000259" key="7">
    <source>
        <dbReference type="Pfam" id="PF17936"/>
    </source>
</evidence>
<dbReference type="GO" id="GO:0005509">
    <property type="term" value="F:calcium ion binding"/>
    <property type="evidence" value="ECO:0007669"/>
    <property type="project" value="InterPro"/>
</dbReference>
<accession>A0A1I3R6J2</accession>
<reference evidence="10" key="1">
    <citation type="submission" date="2016-10" db="EMBL/GenBank/DDBJ databases">
        <authorList>
            <person name="Varghese N."/>
            <person name="Submissions S."/>
        </authorList>
    </citation>
    <scope>NUCLEOTIDE SEQUENCE [LARGE SCALE GENOMIC DNA]</scope>
    <source>
        <strain evidence="10">DSM 26348</strain>
    </source>
</reference>
<dbReference type="GO" id="GO:0016787">
    <property type="term" value="F:hydrolase activity"/>
    <property type="evidence" value="ECO:0007669"/>
    <property type="project" value="UniProtKB-KW"/>
</dbReference>
<dbReference type="Gene3D" id="3.40.720.10">
    <property type="entry name" value="Alkaline Phosphatase, subunit A"/>
    <property type="match status" value="1"/>
</dbReference>
<dbReference type="PANTHER" id="PTHR43108:SF8">
    <property type="entry name" value="SD21168P"/>
    <property type="match status" value="1"/>
</dbReference>
<name>A0A1I3R6J2_9PLAN</name>
<organism evidence="9 10">
    <name type="scientific">Planctomicrobium piriforme</name>
    <dbReference type="NCBI Taxonomy" id="1576369"/>
    <lineage>
        <taxon>Bacteria</taxon>
        <taxon>Pseudomonadati</taxon>
        <taxon>Planctomycetota</taxon>
        <taxon>Planctomycetia</taxon>
        <taxon>Planctomycetales</taxon>
        <taxon>Planctomycetaceae</taxon>
        <taxon>Planctomicrobium</taxon>
    </lineage>
</organism>
<gene>
    <name evidence="9" type="ORF">SAMN05421753_1202</name>
</gene>
<keyword evidence="3" id="KW-0378">Hydrolase</keyword>
<dbReference type="InterPro" id="IPR018511">
    <property type="entry name" value="Hemolysin-typ_Ca-bd_CS"/>
</dbReference>
<dbReference type="InterPro" id="IPR041498">
    <property type="entry name" value="Big_6"/>
</dbReference>
<dbReference type="InterPro" id="IPR044016">
    <property type="entry name" value="Big_13"/>
</dbReference>
<comment type="PTM">
    <text evidence="5">The conversion to 3-oxoalanine (also known as C-formylglycine, FGly), of a serine or cysteine residue in prokaryotes and of a cysteine residue in eukaryotes, is critical for catalytic activity.</text>
</comment>
<feature type="domain" description="Bacterial Ig-like" evidence="8">
    <location>
        <begin position="1250"/>
        <end position="1339"/>
    </location>
</feature>
<evidence type="ECO:0000313" key="10">
    <source>
        <dbReference type="Proteomes" id="UP000199518"/>
    </source>
</evidence>
<dbReference type="PROSITE" id="PS00330">
    <property type="entry name" value="HEMOLYSIN_CALCIUM"/>
    <property type="match status" value="1"/>
</dbReference>
<comment type="similarity">
    <text evidence="1">Belongs to the sulfatase family.</text>
</comment>
<dbReference type="NCBIfam" id="NF033510">
    <property type="entry name" value="Ca_tandemer"/>
    <property type="match status" value="6"/>
</dbReference>
<dbReference type="PROSITE" id="PS00523">
    <property type="entry name" value="SULFATASE_1"/>
    <property type="match status" value="1"/>
</dbReference>
<dbReference type="SUPFAM" id="SSF53649">
    <property type="entry name" value="Alkaline phosphatase-like"/>
    <property type="match status" value="1"/>
</dbReference>
<feature type="domain" description="Bacterial Ig-like" evidence="8">
    <location>
        <begin position="431"/>
        <end position="520"/>
    </location>
</feature>
<feature type="domain" description="Bacterial Ig" evidence="7">
    <location>
        <begin position="645"/>
        <end position="709"/>
    </location>
</feature>
<evidence type="ECO:0000256" key="3">
    <source>
        <dbReference type="ARBA" id="ARBA00022801"/>
    </source>
</evidence>
<sequence length="3390" mass="345603">MHVQRLEPRALLTADLPLINGIAPDTGASDSDGVTGSSQLSLFGSAAPRDSFIVSESLLGELGTVTANDDGDWSFDLLSLLESGEYQFSASLITQTGEVSEPSSFFSAIVDLSAPLAPVWGGIAPDTGLSSTDGITSSGEVVLSGVAEPGTEITVNESSLGVLGSVTADEDGNWSLDFTGAPLAEGNYEFTVTAKDLAGNVSETSDAKVIVIDAASPAAPVIVGVSPETGASPSDGITNSPELVINGTAEPGSRVTISEQTLGELGSVTADEEGNWSLDLTGSPLAEGSYEFIAVAEDFAGNSSNSSNSQAVIVDVTPPAAPAFIGISPDTGDSPDDGVTNSLELVINGTAEPGSQITVSEQTLGVLGVATAGLDGNWSLDLTDSPLADGSFFLTSAAKDLAGNVSELSSAITFVVDTAPPAAPMITGISPDSGTSDSDGVTNNGSFVLTGTAEPDSQVTISEQTLGVLGSVTADEDGNWSLDLTQSPFSEGIYKFIATVQDVAGNSSNSSSLKTIRVDTGSPAAPVIIGISPDFGVSNSDGVTNNGSFVLNGTAEPDSHVTISEQTLGVLGSVTADEDGNWSLDLTQSPFSEGIYKFIATVQDVAGNSSETSNRFTVILDQSMDAPRLQPIVRVDQQPNVFNFVISGSAEAGAAVTISQTGGGTVGTTVAGSDGQWSVRVNSATLIGGQFSYTAAAVDLAGNQKNAASAAEFRPNLVLINTDDMRYDALQYMPKTSALLADSGTTFTQGFTPTSSSGPSRASLMTGLFSYNNGSMYNLAPMGSTTNYDIYSTMPVWLQQAGYRTGLFGKDRTNMPTDTQFASDSVNTPLPGWSEYYAFQPVGFYNVTVNHNGVLTKYGTNPEDYSTTLASNALNAFVSDASDPTQPFFAYFSPHAPHAPGFASPGYLGAYDDLDVWRPPNFNIPAAKSDADIAYIDALRKMMLSSLLPVDDAIAQMYSILETTGQLDNTVIVFTSDNGFEFGEHGQLGKGVIYDESTRVPMVIRDGRAPVQQVDDRMVLNVDLTATLLDLGNASPTKPLDGLSLASTISDDPASWRSDFVIYNFNAPSATSSGVQSYGLRTENYKYVEYSNGFLQMYDLQNDPYELTNLAKVPGYADLRDQLAARLHQLMPADQTGPVVTNLATSIELTSAGVSVLRLNAHVSDATTGGSEVRTPEYFIDAPGPNAGGTSIDTADGRFNSPEEDATQTLSLSTLAGLSPGVHRLYVHGRDVPGNWGNFVSTEFTLTSRPTMTADSDTGDSSTDGLTINTTPTFQGQATANASISLMVTNKLTGVTVIAGTATADESGAWTITSIPLEAAPYSVVAMAVSSDGSSRTLSASKQIHILATLGSDGLLNVVGSNAADDILVDSSLPSQTVVKVNGVSVGTFVSPTKIQITGRNGNDRLQVIGSLPSSLSGGADDDTLIGGDGKDTLNGGDGNDVMIGGNESDRYIFAPLAVLSSEFQDTSDDGVFSGFTDTIIELPGGGTTDVIDMAAIKAGITADLTPGRLQLASYGSPFLPAFVKQIVVAGAADQGANFEQFLGGSGNDLLTASTSQTIKGNAGNDSLTLATRVLAGSSLAIRGLSVSGAASGETLTVQLRATFGTIQLSTSVSSGVTAGQVTGNGTSVVTITATLAAINATLASNTAVTYRAPAAGVTASDSIVLEARNAAATLIETDHLSLTIANLPSITGISGTVSYTENASPRLLAVDAVVSAPGGNLSGGTLLARFGGFSEADDRLSVLAQGIGSGQISLSGTSVLFGGIPIGTLSSGGNGGQPLLIELSAEVTLEAVQQLLRCFAYASVSENPTTTQRRIEFLLTNGAGETSTSIVRLVSVTAVNDKPVITGVTGTTTYTENATPLLLAASGIVTDVDFNLGGGSLLVRFNGFTEAEDRLWIQSQGIAAGQINVSGTSVFYGEILLGTITSTGAGGESLLIQLAVGASNDAVQQLMRSISYASVSENPAVTQRRVEFILKDGAGAAGATVARAVNLTRVNDSPLITGTGGTVSYTENASPTLLAPSAAVSDPELNLGSGSLLIRFKGFAEDDDQLSIVSLGTGNGQISVSGTSVLYGGIPLGTISSGGAGVRNLLIQLSSGATIEGVQQLLRSVAYASVSENPSTTPRQIEFVLTDGLSAASEAAAVTVSVLGSNDSPTISGVTPGLSYTENGSPIVLAALGIVADVDFNLGGGSLLVRFNGSTEAEDRLSVLSQGNGSGQISVSGTSVFYGGILLGTIEADGLGGQPLLIQLAAGAPNAAVQQLLRSVAYASVSENPASTQRQIEIVVTDGAAGESNILTGFVSVVPVNDKPTISGVSGLTSYTEGAAPRVLTLDGLVTDPEANLGGGSLLVRYNGFSEADDRLSILSQGTGSGQISVSGSSVLYGGVAIGTIALAGVGGQSLRIQLEPGVSNAAVQQLLRSITYANVSSNPSTFQRRVEFVLTDGAAAVANTVARLVTVYAVDNTKPVITGVSGAATYTENAVPRILAADGIVTDADSNLGGGSLLVRFNGFSESEDRLWIQSQGTEAGQISVDGVSVFYGGIELGTITSPGIGGQPLLIQLKAGASNSAVQQLLRSMTYVSVSENPATAQRRIEFILTDGAAAAASTVARLVNVYAVNDLPVLSGISGSVTYTENASPIELAISGVAGDVDSNLGGGTLLIRFNGFTEAEDRLAILSQGTNSGQISVNGTSVLYGGAPLGTITSTGVGGQAMSIQFAAGVSNAAVQQLLRSIVYSSVSENPSTTQRRIEFVLTDTVGAASVKITCLANVSAVNDAPMLSGLETSGAYSENAAPLILAPAGAVADPEGNFGGGSLQVRFNGYSEASDRLSILFQGTGSSQIRASGTAVFVGSVQIGTITASGSGGQPLLIQLAAGVSSANVQRLLQSIAYNSTSENPDPTPRELEFILTDSAGATNSSAALFALTVEPVNDSPVLTGISSGTATYTENAVPTVLASTIVVNDVEGNLGGGSLLVQFNGFFDADDRLLIASQGTAAGQIGVDGLSVFYGGTLIGSITSSGIGGQPLAIQLAAGVSIEAVQQLLRSTTYVSVSENPATTQRRIEFILTDASAAAGNTAARQLNVVAVNDKPVVAGVSGSTSYTENAIATVLAASGVVIDLDSNLGGGSLLVRFNGFSEADDRLSLVSQGAAAGQIAVDGTAVLYEGGTIGTITSTGVGGQSLLIQFLPGVSNAAVQQLLRSITYASVSENPATPQRRIEFVLTDSAGAAAATVARLMNVYAVNDKPVITGVTGTISYPKGASSLLLAGSGSVTDAESNLGGGSLLIRFNGFSELEDRLSIMSQGLGSGQIGLDGTTVLYGGASIGTITSGGVGGQPLSIQFAAGVASEAVQQLLRSITYASTASSPTTTQRRIEFVLTDGAGAAGLTVARQVKF</sequence>
<dbReference type="InterPro" id="IPR017850">
    <property type="entry name" value="Alkaline_phosphatase_core_sf"/>
</dbReference>
<dbReference type="RefSeq" id="WP_175517719.1">
    <property type="nucleotide sequence ID" value="NZ_FOQD01000020.1"/>
</dbReference>
<dbReference type="SUPFAM" id="SSF51120">
    <property type="entry name" value="beta-Roll"/>
    <property type="match status" value="1"/>
</dbReference>
<keyword evidence="2" id="KW-0732">Signal</keyword>
<dbReference type="Pfam" id="PF00884">
    <property type="entry name" value="Sulfatase"/>
    <property type="match status" value="1"/>
</dbReference>
<evidence type="ECO:0000259" key="6">
    <source>
        <dbReference type="Pfam" id="PF00884"/>
    </source>
</evidence>
<feature type="domain" description="Bacterial Ig-like" evidence="8">
    <location>
        <begin position="225"/>
        <end position="315"/>
    </location>
</feature>
<feature type="domain" description="Bacterial Ig-like" evidence="8">
    <location>
        <begin position="125"/>
        <end position="211"/>
    </location>
</feature>
<evidence type="ECO:0000256" key="5">
    <source>
        <dbReference type="PIRSR" id="PIRSR600917-52"/>
    </source>
</evidence>
<dbReference type="EMBL" id="FOQD01000020">
    <property type="protein sequence ID" value="SFJ41269.1"/>
    <property type="molecule type" value="Genomic_DNA"/>
</dbReference>
<dbReference type="CDD" id="cd16147">
    <property type="entry name" value="G6S"/>
    <property type="match status" value="1"/>
</dbReference>
<proteinExistence type="inferred from homology"/>
<dbReference type="InterPro" id="IPR000917">
    <property type="entry name" value="Sulfatase_N"/>
</dbReference>
<feature type="domain" description="Sulfatase N-terminal" evidence="6">
    <location>
        <begin position="715"/>
        <end position="1032"/>
    </location>
</feature>
<feature type="domain" description="Bacterial Ig-like" evidence="8">
    <location>
        <begin position="24"/>
        <end position="111"/>
    </location>
</feature>
<evidence type="ECO:0000313" key="9">
    <source>
        <dbReference type="EMBL" id="SFJ41269.1"/>
    </source>
</evidence>
<keyword evidence="4" id="KW-0325">Glycoprotein</keyword>
<dbReference type="PANTHER" id="PTHR43108">
    <property type="entry name" value="N-ACETYLGLUCOSAMINE-6-SULFATASE FAMILY MEMBER"/>
    <property type="match status" value="1"/>
</dbReference>